<dbReference type="STRING" id="917.SAMN05216326_12213"/>
<dbReference type="EMBL" id="FOCP01000010">
    <property type="protein sequence ID" value="SEN19933.1"/>
    <property type="molecule type" value="Genomic_DNA"/>
</dbReference>
<name>A0A1H8EKC4_9PROT</name>
<evidence type="ECO:0000313" key="1">
    <source>
        <dbReference type="EMBL" id="SEN19933.1"/>
    </source>
</evidence>
<dbReference type="Proteomes" id="UP000199459">
    <property type="component" value="Unassembled WGS sequence"/>
</dbReference>
<accession>A0A1H8EKC4</accession>
<proteinExistence type="predicted"/>
<dbReference type="AlphaFoldDB" id="A0A1H8EKC4"/>
<protein>
    <submittedName>
        <fullName evidence="1">Uncharacterized protein</fullName>
    </submittedName>
</protein>
<reference evidence="1 2" key="1">
    <citation type="submission" date="2016-10" db="EMBL/GenBank/DDBJ databases">
        <authorList>
            <person name="de Groot N.N."/>
        </authorList>
    </citation>
    <scope>NUCLEOTIDE SEQUENCE [LARGE SCALE GENOMIC DNA]</scope>
    <source>
        <strain evidence="1 2">Nm22</strain>
    </source>
</reference>
<evidence type="ECO:0000313" key="2">
    <source>
        <dbReference type="Proteomes" id="UP000199459"/>
    </source>
</evidence>
<gene>
    <name evidence="1" type="ORF">SAMN05216325_1109</name>
</gene>
<organism evidence="1 2">
    <name type="scientific">Nitrosomonas marina</name>
    <dbReference type="NCBI Taxonomy" id="917"/>
    <lineage>
        <taxon>Bacteria</taxon>
        <taxon>Pseudomonadati</taxon>
        <taxon>Pseudomonadota</taxon>
        <taxon>Betaproteobacteria</taxon>
        <taxon>Nitrosomonadales</taxon>
        <taxon>Nitrosomonadaceae</taxon>
        <taxon>Nitrosomonas</taxon>
    </lineage>
</organism>
<dbReference type="RefSeq" id="WP_177167712.1">
    <property type="nucleotide sequence ID" value="NZ_FOCP01000010.1"/>
</dbReference>
<sequence length="49" mass="5434">MKVEVTVELDVNLSKASIADVKKILDEMINAKKIDALESVHIKDIKLGK</sequence>